<feature type="domain" description="HTH cro/C1-type" evidence="2">
    <location>
        <begin position="26"/>
        <end position="77"/>
    </location>
</feature>
<accession>A0A3A9JY09</accession>
<dbReference type="PANTHER" id="PTHR46558:SF11">
    <property type="entry name" value="HTH-TYPE TRANSCRIPTIONAL REGULATOR XRE"/>
    <property type="match status" value="1"/>
</dbReference>
<evidence type="ECO:0000256" key="1">
    <source>
        <dbReference type="ARBA" id="ARBA00023125"/>
    </source>
</evidence>
<dbReference type="SUPFAM" id="SSF47413">
    <property type="entry name" value="lambda repressor-like DNA-binding domains"/>
    <property type="match status" value="1"/>
</dbReference>
<evidence type="ECO:0000259" key="2">
    <source>
        <dbReference type="PROSITE" id="PS50943"/>
    </source>
</evidence>
<proteinExistence type="predicted"/>
<dbReference type="Gene3D" id="1.10.260.40">
    <property type="entry name" value="lambda repressor-like DNA-binding domains"/>
    <property type="match status" value="1"/>
</dbReference>
<keyword evidence="4" id="KW-1185">Reference proteome</keyword>
<dbReference type="CDD" id="cd00093">
    <property type="entry name" value="HTH_XRE"/>
    <property type="match status" value="1"/>
</dbReference>
<dbReference type="PROSITE" id="PS50943">
    <property type="entry name" value="HTH_CROC1"/>
    <property type="match status" value="1"/>
</dbReference>
<gene>
    <name evidence="3" type="ORF">CR203_21435</name>
</gene>
<dbReference type="InterPro" id="IPR010982">
    <property type="entry name" value="Lambda_DNA-bd_dom_sf"/>
</dbReference>
<dbReference type="RefSeq" id="WP_110937947.1">
    <property type="nucleotide sequence ID" value="NZ_PDOE01000018.1"/>
</dbReference>
<reference evidence="3 4" key="1">
    <citation type="submission" date="2017-10" db="EMBL/GenBank/DDBJ databases">
        <title>Bacillus sp. nov., a halophilic bacterium isolated from a Keqin Lake.</title>
        <authorList>
            <person name="Wang H."/>
        </authorList>
    </citation>
    <scope>NUCLEOTIDE SEQUENCE [LARGE SCALE GENOMIC DNA]</scope>
    <source>
        <strain evidence="3 4">KCTC 13187</strain>
    </source>
</reference>
<name>A0A3A9JY09_9BACI</name>
<keyword evidence="1" id="KW-0238">DNA-binding</keyword>
<dbReference type="Proteomes" id="UP000281498">
    <property type="component" value="Unassembled WGS sequence"/>
</dbReference>
<evidence type="ECO:0000313" key="4">
    <source>
        <dbReference type="Proteomes" id="UP000281498"/>
    </source>
</evidence>
<dbReference type="InterPro" id="IPR001387">
    <property type="entry name" value="Cro/C1-type_HTH"/>
</dbReference>
<dbReference type="EMBL" id="PDOE01000018">
    <property type="protein sequence ID" value="RKL65367.1"/>
    <property type="molecule type" value="Genomic_DNA"/>
</dbReference>
<protein>
    <recommendedName>
        <fullName evidence="2">HTH cro/C1-type domain-containing protein</fullName>
    </recommendedName>
</protein>
<comment type="caution">
    <text evidence="3">The sequence shown here is derived from an EMBL/GenBank/DDBJ whole genome shotgun (WGS) entry which is preliminary data.</text>
</comment>
<dbReference type="Pfam" id="PF01381">
    <property type="entry name" value="HTH_3"/>
    <property type="match status" value="1"/>
</dbReference>
<evidence type="ECO:0000313" key="3">
    <source>
        <dbReference type="EMBL" id="RKL65367.1"/>
    </source>
</evidence>
<organism evidence="3 4">
    <name type="scientific">Salipaludibacillus neizhouensis</name>
    <dbReference type="NCBI Taxonomy" id="885475"/>
    <lineage>
        <taxon>Bacteria</taxon>
        <taxon>Bacillati</taxon>
        <taxon>Bacillota</taxon>
        <taxon>Bacilli</taxon>
        <taxon>Bacillales</taxon>
        <taxon>Bacillaceae</taxon>
    </lineage>
</organism>
<dbReference type="OrthoDB" id="72638at2"/>
<sequence length="131" mass="15109">MIIYMHNTIYTYKDVSSDVSRKLFDLRKSHNLSQRQIAKAIGHNQSHINMLETGKRELTLETLYKFAVFYDVSMSDLLAITNKTSTVTEEPSEMQKLINEPSVRNLLTKATLEELKLLARIYLSSRNVAIE</sequence>
<dbReference type="GO" id="GO:0003677">
    <property type="term" value="F:DNA binding"/>
    <property type="evidence" value="ECO:0007669"/>
    <property type="project" value="UniProtKB-KW"/>
</dbReference>
<dbReference type="AlphaFoldDB" id="A0A3A9JY09"/>
<dbReference type="PANTHER" id="PTHR46558">
    <property type="entry name" value="TRACRIPTIONAL REGULATORY PROTEIN-RELATED-RELATED"/>
    <property type="match status" value="1"/>
</dbReference>
<dbReference type="SMART" id="SM00530">
    <property type="entry name" value="HTH_XRE"/>
    <property type="match status" value="1"/>
</dbReference>